<evidence type="ECO:0000256" key="12">
    <source>
        <dbReference type="ARBA" id="ARBA00023136"/>
    </source>
</evidence>
<dbReference type="InterPro" id="IPR018490">
    <property type="entry name" value="cNMP-bd_dom_sf"/>
</dbReference>
<feature type="region of interest" description="Disordered" evidence="14">
    <location>
        <begin position="1751"/>
        <end position="1776"/>
    </location>
</feature>
<feature type="region of interest" description="Disordered" evidence="14">
    <location>
        <begin position="1076"/>
        <end position="1114"/>
    </location>
</feature>
<dbReference type="GO" id="GO:0030552">
    <property type="term" value="F:cAMP binding"/>
    <property type="evidence" value="ECO:0007669"/>
    <property type="project" value="TreeGrafter"/>
</dbReference>
<comment type="subcellular location">
    <subcellularLocation>
        <location evidence="3">Cell junction</location>
        <location evidence="3">Tight junction</location>
    </subcellularLocation>
    <subcellularLocation>
        <location evidence="1">Lateral cell membrane</location>
    </subcellularLocation>
    <subcellularLocation>
        <location evidence="2">Membrane</location>
        <topology evidence="2">Multi-pass membrane protein</topology>
    </subcellularLocation>
</comment>
<keyword evidence="6" id="KW-0217">Developmental protein</keyword>
<feature type="compositionally biased region" description="Basic and acidic residues" evidence="14">
    <location>
        <begin position="1076"/>
        <end position="1088"/>
    </location>
</feature>
<evidence type="ECO:0000256" key="13">
    <source>
        <dbReference type="ARBA" id="ARBA00023180"/>
    </source>
</evidence>
<accession>A0A151HAV5</accession>
<keyword evidence="11" id="KW-1133">Transmembrane helix</keyword>
<dbReference type="VEuPathDB" id="ToxoDB:TGPRC2_203520"/>
<keyword evidence="7" id="KW-1003">Cell membrane</keyword>
<evidence type="ECO:0000256" key="2">
    <source>
        <dbReference type="ARBA" id="ARBA00004141"/>
    </source>
</evidence>
<feature type="region of interest" description="Disordered" evidence="14">
    <location>
        <begin position="544"/>
        <end position="563"/>
    </location>
</feature>
<evidence type="ECO:0000256" key="7">
    <source>
        <dbReference type="ARBA" id="ARBA00022475"/>
    </source>
</evidence>
<feature type="compositionally biased region" description="Basic and acidic residues" evidence="14">
    <location>
        <begin position="2030"/>
        <end position="2047"/>
    </location>
</feature>
<evidence type="ECO:0000256" key="1">
    <source>
        <dbReference type="ARBA" id="ARBA00004124"/>
    </source>
</evidence>
<feature type="compositionally biased region" description="Basic and acidic residues" evidence="14">
    <location>
        <begin position="906"/>
        <end position="923"/>
    </location>
</feature>
<dbReference type="PANTHER" id="PTHR12101:SF17">
    <property type="entry name" value="BLOOD VESSEL EPICARDIAL SUBSTANCE"/>
    <property type="match status" value="1"/>
</dbReference>
<feature type="compositionally biased region" description="Basic and acidic residues" evidence="14">
    <location>
        <begin position="708"/>
        <end position="718"/>
    </location>
</feature>
<sequence length="2082" mass="222160">MASASKDVFASARHGRRRLRCSRTRSASCPGPHPPRLSPLVLPCSSESSSEWSAPFPRRHSKMPTFVFSKNSTSSFLTSLKTRACKTYSPSAPPVGNLADTSSQTNDGAVSSSLPAGLSHCCTPAVHQSFRPSPSLSPSLSSSLSRFPTASASSTLASLPFLVHSVSSRSFSLSRLASSISETKQSVPSDAVDPNRSKSGRGRCACKHDASFWSGSAHDKRQVACLETRYLGTGQDPLEMHAGCIQTKSSFFLRCGSPTRCRSLPYDNSSAVSSAVSPCSRRLSSFSSDLVWPSPFALAPTLPLPSCVRTSAPSSVCSSSFSDSPPCSSFALRPCPSRAFSSRPPLPPMSTATPCSLSFGSLRFLASQSSASPSEGDRGRGDSAHRVAGDTRDDRQSQGNSPDAAEGGTASAQRVGEDCASPDEAQCPPVSAADWLGDSQAEVARRPDSVSSVMRSDSAWSPSSSALRCSSPSTSSSERLGSPSPLDSSTATRHDAELMPTSQYAPSLSLQPPGALDIHDEDIVAWYHLFEELQFTPHWKESTLAPHAGAPEHPHRHRWPSSAGAVVPHFGPPFYHTASPSHSPAHSFPSSFPASFASSGSSSASSSPVASSLSSASHPSSSSSLFSASSSFPVQVSPPSLRLPAHASQAEGAAVAAAAAAATARRMAAVAEALEWTEEMNRLFLREGKTRASQEIGRKTGFLTRCQDHPTRLSDERHTRHAPRHSASSSLVRRPPASASSLQPSRELYVNYQFPVLAHAALKGLYDRLFRSRKQTPSFSKQKRAGGLKTRGEPDRRRALHASPSTSATDPPLPSRSSEGSRRERPGTGRTMRSDSRCGVASRGSTDLIGRKSRKRRRTAWMSTAGVDVNLSVSQDATQDLDARSPDTICTDSVLASPQYVGRGMSGEKADESSSDSQAEREAAMSPGSRAEAAGTGRFSASETSASVRSDLPKEEQIAEDRIGGSRQREPVLSVANATLQVFSKGDRVAPATSINASEKGEVEGASKISSECVQRDRQVPVGSKPVRADMPGVEEHEGDSVREGFLGREAPLARQPTAMEVESLVYSMRADVEPHRISDERVGESRGRNRSSAEQPLQSNSGSASIIGKDPTASEGFGMYLETVVARNDPTESQAIKQDRGWTKSSSRGDALGSPLLEAPPVTREDVERAAATFQGPVVVEAPSPSFPPRKPPEIAPAFPFVAEEPLKPETVDGRRGNFLVLSKTAESLERSLMGRGVWTRLVCLASSLAGQIRFLLLPSASGPGTSQLRAPQSGASPFFQRIRGRAGKHFASLQARASEWCYQNGNVLVTTGSVLSLTGTVMADMRLLRGFNLLAGICFFSYNYTRRPSMTDAAAWNVVFFTLNFFMLYRYLTEHNEVGFTNDELDVFEKYFLPAGLSPRRFRTLLTIGRWETLPAGSELTRPGEPVKKLVFILRGRVDVYQHGDLLEHYTGTDRTPVIGLEAFLSYVSALRRLATLGEATKKSKLPPNLLGAGGSDAGSDSAAVGCPQSLDALERKSSGDSGQEMLKEDRSEVQVPPRNSAVHHVRDETHADATLLSRELGGSGSPGAGGGAGSVEGTPETKGEIRDDRDDGEDSERAGSRLTPGWVGDVLLASDRTGKSQAGDPRVDTETPVTVAGAGASSCPRSSETTHAGVPVTCLPVSAREPNAPEGHGEKEEEEEEEGLLLPPLKQREGPASTETCTPEAAVNAATHTRASYFHEAAVVSEEEEDEEEDEAIWSRFLRSGRRRGPRGMLGEEEEARSTQEKEIAESLESGRASDKRAVCATDCDVLVFDIETAARFILDDPVKIGFPVLQGLASVLVERSYAQSLRLAINSYDSVVAGVLADGAVQTEERSFLEEWRARRGISDAQHIEALRRCGWSLEDFERGERHRPDAGVAGTVGRAVYSVLTLNFLRNGSHSRDGSAAGDTGEEAQKAQKSLSSEGETREEKRTDGMGGTTALLGSRLEASRTGAEKKGEGTADVHAVSKQEGEANRNTNAEETIEVGGVASSLRCGAQPGKGTSPCEADRVGAESPRERKKISDCEAGNSSPTQSRLPKNSETFPTEPRPVDGSGGYTA</sequence>
<name>A0A151HAV5_TOXGO</name>
<evidence type="ECO:0000256" key="5">
    <source>
        <dbReference type="ARBA" id="ARBA00022427"/>
    </source>
</evidence>
<feature type="compositionally biased region" description="Polar residues" evidence="14">
    <location>
        <begin position="99"/>
        <end position="111"/>
    </location>
</feature>
<dbReference type="OrthoDB" id="333924at2759"/>
<feature type="compositionally biased region" description="Basic and acidic residues" evidence="14">
    <location>
        <begin position="1763"/>
        <end position="1772"/>
    </location>
</feature>
<evidence type="ECO:0000256" key="8">
    <source>
        <dbReference type="ARBA" id="ARBA00022692"/>
    </source>
</evidence>
<keyword evidence="13" id="KW-0325">Glycoprotein</keyword>
<protein>
    <recommendedName>
        <fullName evidence="15">Cyclic nucleotide-binding domain-containing protein</fullName>
    </recommendedName>
</protein>
<dbReference type="InterPro" id="IPR055272">
    <property type="entry name" value="POPDC1-3_dom"/>
</dbReference>
<feature type="domain" description="Cyclic nucleotide-binding" evidence="15">
    <location>
        <begin position="1395"/>
        <end position="1479"/>
    </location>
</feature>
<feature type="compositionally biased region" description="Gly residues" evidence="14">
    <location>
        <begin position="1564"/>
        <end position="1577"/>
    </location>
</feature>
<organism evidence="16 17">
    <name type="scientific">Toxoplasma gondii TgCatPRC2</name>
    <dbReference type="NCBI Taxonomy" id="1130821"/>
    <lineage>
        <taxon>Eukaryota</taxon>
        <taxon>Sar</taxon>
        <taxon>Alveolata</taxon>
        <taxon>Apicomplexa</taxon>
        <taxon>Conoidasida</taxon>
        <taxon>Coccidia</taxon>
        <taxon>Eucoccidiorida</taxon>
        <taxon>Eimeriorina</taxon>
        <taxon>Sarcocystidae</taxon>
        <taxon>Toxoplasma</taxon>
    </lineage>
</organism>
<feature type="region of interest" description="Disordered" evidence="14">
    <location>
        <begin position="368"/>
        <end position="491"/>
    </location>
</feature>
<evidence type="ECO:0000256" key="14">
    <source>
        <dbReference type="SAM" id="MobiDB-lite"/>
    </source>
</evidence>
<dbReference type="InterPro" id="IPR006916">
    <property type="entry name" value="POPDC1-3"/>
</dbReference>
<gene>
    <name evidence="16" type="ORF">TGPRC2_203520</name>
</gene>
<feature type="compositionally biased region" description="Basic residues" evidence="14">
    <location>
        <begin position="13"/>
        <end position="23"/>
    </location>
</feature>
<evidence type="ECO:0000256" key="11">
    <source>
        <dbReference type="ARBA" id="ARBA00022989"/>
    </source>
</evidence>
<feature type="region of interest" description="Disordered" evidence="14">
    <location>
        <begin position="2018"/>
        <end position="2082"/>
    </location>
</feature>
<evidence type="ECO:0000256" key="10">
    <source>
        <dbReference type="ARBA" id="ARBA00022949"/>
    </source>
</evidence>
<feature type="compositionally biased region" description="Basic and acidic residues" evidence="14">
    <location>
        <begin position="1948"/>
        <end position="1957"/>
    </location>
</feature>
<feature type="region of interest" description="Disordered" evidence="14">
    <location>
        <begin position="1486"/>
        <end position="1701"/>
    </location>
</feature>
<dbReference type="PROSITE" id="PS50042">
    <property type="entry name" value="CNMP_BINDING_3"/>
    <property type="match status" value="1"/>
</dbReference>
<dbReference type="SUPFAM" id="SSF51206">
    <property type="entry name" value="cAMP-binding domain-like"/>
    <property type="match status" value="1"/>
</dbReference>
<feature type="region of interest" description="Disordered" evidence="14">
    <location>
        <begin position="91"/>
        <end position="111"/>
    </location>
</feature>
<comment type="caution">
    <text evidence="16">The sequence shown here is derived from an EMBL/GenBank/DDBJ whole genome shotgun (WGS) entry which is preliminary data.</text>
</comment>
<keyword evidence="5" id="KW-0796">Tight junction</keyword>
<feature type="region of interest" description="Disordered" evidence="14">
    <location>
        <begin position="1922"/>
        <end position="2004"/>
    </location>
</feature>
<feature type="compositionally biased region" description="Polar residues" evidence="14">
    <location>
        <begin position="2051"/>
        <end position="2067"/>
    </location>
</feature>
<dbReference type="Pfam" id="PF04831">
    <property type="entry name" value="POPDC1-3"/>
    <property type="match status" value="1"/>
</dbReference>
<feature type="compositionally biased region" description="Low complexity" evidence="14">
    <location>
        <begin position="455"/>
        <end position="486"/>
    </location>
</feature>
<evidence type="ECO:0000259" key="15">
    <source>
        <dbReference type="PROSITE" id="PS50042"/>
    </source>
</evidence>
<dbReference type="Proteomes" id="UP000075225">
    <property type="component" value="Unassembled WGS sequence"/>
</dbReference>
<feature type="region of interest" description="Disordered" evidence="14">
    <location>
        <begin position="775"/>
        <end position="860"/>
    </location>
</feature>
<dbReference type="CDD" id="cd00038">
    <property type="entry name" value="CAP_ED"/>
    <property type="match status" value="1"/>
</dbReference>
<feature type="region of interest" description="Disordered" evidence="14">
    <location>
        <begin position="900"/>
        <end position="966"/>
    </location>
</feature>
<feature type="region of interest" description="Disordered" evidence="14">
    <location>
        <begin position="708"/>
        <end position="742"/>
    </location>
</feature>
<proteinExistence type="inferred from homology"/>
<feature type="region of interest" description="Disordered" evidence="14">
    <location>
        <begin position="1"/>
        <end position="37"/>
    </location>
</feature>
<evidence type="ECO:0000313" key="17">
    <source>
        <dbReference type="Proteomes" id="UP000075225"/>
    </source>
</evidence>
<dbReference type="InterPro" id="IPR014710">
    <property type="entry name" value="RmlC-like_jellyroll"/>
</dbReference>
<feature type="compositionally biased region" description="Polar residues" evidence="14">
    <location>
        <begin position="1091"/>
        <end position="1105"/>
    </location>
</feature>
<evidence type="ECO:0000256" key="9">
    <source>
        <dbReference type="ARBA" id="ARBA00022889"/>
    </source>
</evidence>
<dbReference type="PANTHER" id="PTHR12101">
    <property type="entry name" value="POPEYE DOMAIN CONTAINING PROTEIN"/>
    <property type="match status" value="1"/>
</dbReference>
<keyword evidence="8" id="KW-0812">Transmembrane</keyword>
<feature type="compositionally biased region" description="Polar residues" evidence="14">
    <location>
        <begin position="939"/>
        <end position="948"/>
    </location>
</feature>
<dbReference type="GO" id="GO:0007155">
    <property type="term" value="P:cell adhesion"/>
    <property type="evidence" value="ECO:0007669"/>
    <property type="project" value="UniProtKB-KW"/>
</dbReference>
<feature type="region of interest" description="Disordered" evidence="14">
    <location>
        <begin position="1131"/>
        <end position="1159"/>
    </location>
</feature>
<dbReference type="GO" id="GO:0016328">
    <property type="term" value="C:lateral plasma membrane"/>
    <property type="evidence" value="ECO:0007669"/>
    <property type="project" value="UniProtKB-SubCell"/>
</dbReference>
<dbReference type="Gene3D" id="2.60.120.10">
    <property type="entry name" value="Jelly Rolls"/>
    <property type="match status" value="1"/>
</dbReference>
<evidence type="ECO:0000313" key="16">
    <source>
        <dbReference type="EMBL" id="KYK66461.1"/>
    </source>
</evidence>
<feature type="compositionally biased region" description="Basic and acidic residues" evidence="14">
    <location>
        <begin position="1034"/>
        <end position="1047"/>
    </location>
</feature>
<evidence type="ECO:0000256" key="3">
    <source>
        <dbReference type="ARBA" id="ARBA00004435"/>
    </source>
</evidence>
<evidence type="ECO:0000256" key="6">
    <source>
        <dbReference type="ARBA" id="ARBA00022473"/>
    </source>
</evidence>
<feature type="compositionally biased region" description="Basic and acidic residues" evidence="14">
    <location>
        <begin position="951"/>
        <end position="966"/>
    </location>
</feature>
<evidence type="ECO:0000256" key="4">
    <source>
        <dbReference type="ARBA" id="ARBA00007146"/>
    </source>
</evidence>
<feature type="compositionally biased region" description="Basic and acidic residues" evidence="14">
    <location>
        <begin position="1976"/>
        <end position="1997"/>
    </location>
</feature>
<comment type="similarity">
    <text evidence="4">Belongs to the popeye family.</text>
</comment>
<feature type="compositionally biased region" description="Basic and acidic residues" evidence="14">
    <location>
        <begin position="375"/>
        <end position="396"/>
    </location>
</feature>
<keyword evidence="12" id="KW-0472">Membrane</keyword>
<keyword evidence="9" id="KW-0130">Cell adhesion</keyword>
<dbReference type="EMBL" id="AHZP02001697">
    <property type="protein sequence ID" value="KYK66461.1"/>
    <property type="molecule type" value="Genomic_DNA"/>
</dbReference>
<dbReference type="GO" id="GO:0005923">
    <property type="term" value="C:bicellular tight junction"/>
    <property type="evidence" value="ECO:0007669"/>
    <property type="project" value="UniProtKB-SubCell"/>
</dbReference>
<feature type="region of interest" description="Disordered" evidence="14">
    <location>
        <begin position="999"/>
        <end position="1055"/>
    </location>
</feature>
<feature type="compositionally biased region" description="Basic and acidic residues" evidence="14">
    <location>
        <begin position="1582"/>
        <end position="1602"/>
    </location>
</feature>
<dbReference type="InterPro" id="IPR000595">
    <property type="entry name" value="cNMP-bd_dom"/>
</dbReference>
<keyword evidence="10" id="KW-0965">Cell junction</keyword>
<reference evidence="17" key="1">
    <citation type="submission" date="2016-03" db="EMBL/GenBank/DDBJ databases">
        <authorList>
            <person name="Sibley D."/>
            <person name="Venepally P."/>
            <person name="Karamycheva S."/>
            <person name="Hadjithomas M."/>
            <person name="Khan A."/>
            <person name="Brunk B."/>
            <person name="Roos D."/>
            <person name="Caler E."/>
            <person name="Lorenzi H."/>
        </authorList>
    </citation>
    <scope>NUCLEOTIDE SEQUENCE [LARGE SCALE GENOMIC DNA]</scope>
    <source>
        <strain evidence="17">TgCatPRC2</strain>
    </source>
</reference>
<feature type="compositionally biased region" description="Basic and acidic residues" evidence="14">
    <location>
        <begin position="819"/>
        <end position="836"/>
    </location>
</feature>